<evidence type="ECO:0000313" key="7">
    <source>
        <dbReference type="Proteomes" id="UP000316665"/>
    </source>
</evidence>
<dbReference type="InterPro" id="IPR005119">
    <property type="entry name" value="LysR_subst-bd"/>
</dbReference>
<name>A0A4Y6RCX4_9BURK</name>
<dbReference type="InterPro" id="IPR058163">
    <property type="entry name" value="LysR-type_TF_proteobact-type"/>
</dbReference>
<dbReference type="OrthoDB" id="9786526at2"/>
<evidence type="ECO:0000256" key="2">
    <source>
        <dbReference type="ARBA" id="ARBA00023015"/>
    </source>
</evidence>
<dbReference type="PANTHER" id="PTHR30537:SF5">
    <property type="entry name" value="HTH-TYPE TRANSCRIPTIONAL ACTIVATOR TTDR-RELATED"/>
    <property type="match status" value="1"/>
</dbReference>
<dbReference type="AlphaFoldDB" id="A0A4Y6RCX4"/>
<dbReference type="RefSeq" id="WP_141169747.1">
    <property type="nucleotide sequence ID" value="NZ_CP041185.1"/>
</dbReference>
<dbReference type="EMBL" id="CP041185">
    <property type="protein sequence ID" value="QDG70327.1"/>
    <property type="molecule type" value="Genomic_DNA"/>
</dbReference>
<dbReference type="CDD" id="cd08422">
    <property type="entry name" value="PBP2_CrgA_like"/>
    <property type="match status" value="1"/>
</dbReference>
<evidence type="ECO:0000256" key="1">
    <source>
        <dbReference type="ARBA" id="ARBA00009437"/>
    </source>
</evidence>
<gene>
    <name evidence="6" type="ORF">FJQ89_07765</name>
</gene>
<dbReference type="Gene3D" id="3.40.190.290">
    <property type="match status" value="1"/>
</dbReference>
<dbReference type="Pfam" id="PF03466">
    <property type="entry name" value="LysR_substrate"/>
    <property type="match status" value="1"/>
</dbReference>
<proteinExistence type="inferred from homology"/>
<dbReference type="InterPro" id="IPR036388">
    <property type="entry name" value="WH-like_DNA-bd_sf"/>
</dbReference>
<dbReference type="InterPro" id="IPR036390">
    <property type="entry name" value="WH_DNA-bd_sf"/>
</dbReference>
<dbReference type="SUPFAM" id="SSF46785">
    <property type="entry name" value="Winged helix' DNA-binding domain"/>
    <property type="match status" value="1"/>
</dbReference>
<dbReference type="PANTHER" id="PTHR30537">
    <property type="entry name" value="HTH-TYPE TRANSCRIPTIONAL REGULATOR"/>
    <property type="match status" value="1"/>
</dbReference>
<dbReference type="Gene3D" id="1.10.10.10">
    <property type="entry name" value="Winged helix-like DNA-binding domain superfamily/Winged helix DNA-binding domain"/>
    <property type="match status" value="1"/>
</dbReference>
<protein>
    <submittedName>
        <fullName evidence="6">LysR family transcriptional regulator</fullName>
    </submittedName>
</protein>
<evidence type="ECO:0000259" key="5">
    <source>
        <dbReference type="PROSITE" id="PS50931"/>
    </source>
</evidence>
<dbReference type="GO" id="GO:0043565">
    <property type="term" value="F:sequence-specific DNA binding"/>
    <property type="evidence" value="ECO:0007669"/>
    <property type="project" value="TreeGrafter"/>
</dbReference>
<keyword evidence="4" id="KW-0804">Transcription</keyword>
<evidence type="ECO:0000256" key="4">
    <source>
        <dbReference type="ARBA" id="ARBA00023163"/>
    </source>
</evidence>
<dbReference type="SUPFAM" id="SSF53850">
    <property type="entry name" value="Periplasmic binding protein-like II"/>
    <property type="match status" value="1"/>
</dbReference>
<dbReference type="Proteomes" id="UP000316665">
    <property type="component" value="Chromosome"/>
</dbReference>
<feature type="domain" description="HTH lysR-type" evidence="5">
    <location>
        <begin position="1"/>
        <end position="61"/>
    </location>
</feature>
<dbReference type="GO" id="GO:0006351">
    <property type="term" value="P:DNA-templated transcription"/>
    <property type="evidence" value="ECO:0007669"/>
    <property type="project" value="TreeGrafter"/>
</dbReference>
<dbReference type="InterPro" id="IPR000847">
    <property type="entry name" value="LysR_HTH_N"/>
</dbReference>
<organism evidence="6 7">
    <name type="scientific">Janthinobacterium tructae</name>
    <dbReference type="NCBI Taxonomy" id="2590869"/>
    <lineage>
        <taxon>Bacteria</taxon>
        <taxon>Pseudomonadati</taxon>
        <taxon>Pseudomonadota</taxon>
        <taxon>Betaproteobacteria</taxon>
        <taxon>Burkholderiales</taxon>
        <taxon>Oxalobacteraceae</taxon>
        <taxon>Janthinobacterium</taxon>
    </lineage>
</organism>
<evidence type="ECO:0000313" key="6">
    <source>
        <dbReference type="EMBL" id="QDG70327.1"/>
    </source>
</evidence>
<keyword evidence="2" id="KW-0805">Transcription regulation</keyword>
<comment type="similarity">
    <text evidence="1">Belongs to the LysR transcriptional regulatory family.</text>
</comment>
<dbReference type="Pfam" id="PF00126">
    <property type="entry name" value="HTH_1"/>
    <property type="match status" value="1"/>
</dbReference>
<dbReference type="KEGG" id="jas:FJQ89_07765"/>
<keyword evidence="3" id="KW-0238">DNA-binding</keyword>
<reference evidence="6 7" key="1">
    <citation type="submission" date="2019-06" db="EMBL/GenBank/DDBJ databases">
        <title>Complete genome sequence of Janthinobacterium sp. SNU WT3 isolated from diseased rainbow trout.</title>
        <authorList>
            <person name="Oh W.T."/>
            <person name="Park S.C."/>
        </authorList>
    </citation>
    <scope>NUCLEOTIDE SEQUENCE [LARGE SCALE GENOMIC DNA]</scope>
    <source>
        <strain evidence="6 7">SNU WT3</strain>
    </source>
</reference>
<accession>A0A4Y6RCX4</accession>
<keyword evidence="7" id="KW-1185">Reference proteome</keyword>
<dbReference type="GO" id="GO:0003700">
    <property type="term" value="F:DNA-binding transcription factor activity"/>
    <property type="evidence" value="ECO:0007669"/>
    <property type="project" value="InterPro"/>
</dbReference>
<dbReference type="PROSITE" id="PS50931">
    <property type="entry name" value="HTH_LYSR"/>
    <property type="match status" value="1"/>
</dbReference>
<sequence length="315" mass="35557">MSMKLMWEIRAFCTVVEKRSFIHAARMLGRSPSAVTRAIQFLEDAIGAELILRTQKQFTLTTAGETYYASAKHLLETQAEAEDQLAELSNSPQGWVRLSAPEILSLGFLPKVVAQFSRDYPNVSVDIHFSDKSIDPIQEKLDFAIRGAFPQSSELIGYPLWNYRRYMYASPDYIQRMGAPDEPEELAGHDIIMHSAPRILRDWHFVSTERNVRYQVQPRFRFTSGIATFQAALEGAGIVRLASWLAEPAVAAGNLRRVCTAYRLTSSKELDPSIHAVYGTSRMAKGARLFLEYVRQRGLDIPDERADVARTGLHT</sequence>
<evidence type="ECO:0000256" key="3">
    <source>
        <dbReference type="ARBA" id="ARBA00023125"/>
    </source>
</evidence>